<protein>
    <submittedName>
        <fullName evidence="2">Uncharacterized protein</fullName>
    </submittedName>
</protein>
<feature type="transmembrane region" description="Helical" evidence="1">
    <location>
        <begin position="120"/>
        <end position="139"/>
    </location>
</feature>
<evidence type="ECO:0000313" key="3">
    <source>
        <dbReference type="Proteomes" id="UP000663901"/>
    </source>
</evidence>
<evidence type="ECO:0000313" key="2">
    <source>
        <dbReference type="EMBL" id="QTC48469.1"/>
    </source>
</evidence>
<name>A0A8A4KCZ1_PANAN</name>
<geneLocation type="plasmid" evidence="2 3">
    <name>pOC5aB</name>
</geneLocation>
<proteinExistence type="predicted"/>
<dbReference type="AlphaFoldDB" id="A0A8A4KCZ1"/>
<sequence length="147" mass="16134">MLLISPVWQARLTAVQRVGKLTLWTFVVWPALIFFFLFLLSADKAGSGGQLLLTWAEEAVRGAPAGQAWGCQIHKASQNLTAVSASDRFAPPQPPVAEPCIKAALNRDVWIEETNDSLRGFYGTCVLISGFLGISAWYLRSRAKRGK</sequence>
<dbReference type="RefSeq" id="WP_207806765.1">
    <property type="nucleotide sequence ID" value="NZ_CP059085.1"/>
</dbReference>
<evidence type="ECO:0000256" key="1">
    <source>
        <dbReference type="SAM" id="Phobius"/>
    </source>
</evidence>
<accession>A0A8A4KCZ1</accession>
<feature type="transmembrane region" description="Helical" evidence="1">
    <location>
        <begin position="21"/>
        <end position="42"/>
    </location>
</feature>
<organism evidence="2 3">
    <name type="scientific">Pantoea ananas</name>
    <name type="common">Erwinia uredovora</name>
    <dbReference type="NCBI Taxonomy" id="553"/>
    <lineage>
        <taxon>Bacteria</taxon>
        <taxon>Pseudomonadati</taxon>
        <taxon>Pseudomonadota</taxon>
        <taxon>Gammaproteobacteria</taxon>
        <taxon>Enterobacterales</taxon>
        <taxon>Erwiniaceae</taxon>
        <taxon>Pantoea</taxon>
    </lineage>
</organism>
<dbReference type="EMBL" id="CP059085">
    <property type="protein sequence ID" value="QTC48469.1"/>
    <property type="molecule type" value="Genomic_DNA"/>
</dbReference>
<keyword evidence="1" id="KW-1133">Transmembrane helix</keyword>
<keyword evidence="1" id="KW-0472">Membrane</keyword>
<keyword evidence="2" id="KW-0614">Plasmid</keyword>
<reference evidence="2" key="1">
    <citation type="submission" date="2020-07" db="EMBL/GenBank/DDBJ databases">
        <title>Genome Sequences for Panteoa spp. that cause Center Rot in Onions.</title>
        <authorList>
            <person name="Asselin J.A."/>
            <person name="Helmann T."/>
            <person name="Beer S."/>
            <person name="Stodghill P."/>
        </authorList>
    </citation>
    <scope>NUCLEOTIDE SEQUENCE</scope>
    <source>
        <strain evidence="2">OC5a</strain>
        <plasmid evidence="2">pOC5aB</plasmid>
    </source>
</reference>
<keyword evidence="1" id="KW-0812">Transmembrane</keyword>
<dbReference type="Proteomes" id="UP000663901">
    <property type="component" value="Plasmid pOC5aB"/>
</dbReference>
<gene>
    <name evidence="2" type="ORF">H0Z12_22040</name>
</gene>